<reference evidence="2 3" key="1">
    <citation type="submission" date="2024-11" db="EMBL/GenBank/DDBJ databases">
        <title>A near-complete genome assembly of Cinchona calisaya.</title>
        <authorList>
            <person name="Lian D.C."/>
            <person name="Zhao X.W."/>
            <person name="Wei L."/>
        </authorList>
    </citation>
    <scope>NUCLEOTIDE SEQUENCE [LARGE SCALE GENOMIC DNA]</scope>
    <source>
        <tissue evidence="2">Nenye</tissue>
    </source>
</reference>
<dbReference type="Gene3D" id="3.80.10.10">
    <property type="entry name" value="Ribonuclease Inhibitor"/>
    <property type="match status" value="1"/>
</dbReference>
<name>A0ABD2YCN5_9GENT</name>
<keyword evidence="1" id="KW-0812">Transmembrane</keyword>
<dbReference type="AlphaFoldDB" id="A0ABD2YCN5"/>
<sequence length="385" mass="43692">MSISMNSKDEKMANAYNSVQFILEDLEQLHVHGQSISLITKKINKALFVAFAEDLKRIKCFLKRVQETSIGIYPDVQEVMWDIPPVLDKLLTVTDSHICTKVMRRRISHLVSKIKSIEAYSFGYRDDGLNEVYKLLRTLDLRHVILDNFAEEILQLLHLKYLALQLEHLGNLPRSLFDLWNLETCILEAEKVLLRPLPKGQQKNSSKCFQDKKLNSESSKLALHLTLSENREPFSFPNLANLVQLETLKFEYQTFGMEPVLLYQGHGCPAPTAVDGIRTWVLGLLSSQAQLGSGSHKGDVTLTLFFDSCSGILDVFVIVLSIFMVVMELLMDEKRILDQSNDTLYGSGGILGGSVIRILGDQINFFKRYLKIANLVQKIKSVEEL</sequence>
<feature type="transmembrane region" description="Helical" evidence="1">
    <location>
        <begin position="311"/>
        <end position="331"/>
    </location>
</feature>
<proteinExistence type="predicted"/>
<comment type="caution">
    <text evidence="2">The sequence shown here is derived from an EMBL/GenBank/DDBJ whole genome shotgun (WGS) entry which is preliminary data.</text>
</comment>
<organism evidence="2 3">
    <name type="scientific">Cinchona calisaya</name>
    <dbReference type="NCBI Taxonomy" id="153742"/>
    <lineage>
        <taxon>Eukaryota</taxon>
        <taxon>Viridiplantae</taxon>
        <taxon>Streptophyta</taxon>
        <taxon>Embryophyta</taxon>
        <taxon>Tracheophyta</taxon>
        <taxon>Spermatophyta</taxon>
        <taxon>Magnoliopsida</taxon>
        <taxon>eudicotyledons</taxon>
        <taxon>Gunneridae</taxon>
        <taxon>Pentapetalae</taxon>
        <taxon>asterids</taxon>
        <taxon>lamiids</taxon>
        <taxon>Gentianales</taxon>
        <taxon>Rubiaceae</taxon>
        <taxon>Cinchonoideae</taxon>
        <taxon>Cinchoneae</taxon>
        <taxon>Cinchona</taxon>
    </lineage>
</organism>
<gene>
    <name evidence="2" type="ORF">ACH5RR_037777</name>
</gene>
<keyword evidence="1" id="KW-1133">Transmembrane helix</keyword>
<dbReference type="SUPFAM" id="SSF52058">
    <property type="entry name" value="L domain-like"/>
    <property type="match status" value="1"/>
</dbReference>
<evidence type="ECO:0000256" key="1">
    <source>
        <dbReference type="SAM" id="Phobius"/>
    </source>
</evidence>
<keyword evidence="3" id="KW-1185">Reference proteome</keyword>
<protein>
    <submittedName>
        <fullName evidence="2">Uncharacterized protein</fullName>
    </submittedName>
</protein>
<dbReference type="EMBL" id="JBJUIK010000015">
    <property type="protein sequence ID" value="KAL3503328.1"/>
    <property type="molecule type" value="Genomic_DNA"/>
</dbReference>
<keyword evidence="1" id="KW-0472">Membrane</keyword>
<accession>A0ABD2YCN5</accession>
<dbReference type="Proteomes" id="UP001630127">
    <property type="component" value="Unassembled WGS sequence"/>
</dbReference>
<evidence type="ECO:0000313" key="3">
    <source>
        <dbReference type="Proteomes" id="UP001630127"/>
    </source>
</evidence>
<dbReference type="InterPro" id="IPR032675">
    <property type="entry name" value="LRR_dom_sf"/>
</dbReference>
<evidence type="ECO:0000313" key="2">
    <source>
        <dbReference type="EMBL" id="KAL3503328.1"/>
    </source>
</evidence>